<evidence type="ECO:0000259" key="2">
    <source>
        <dbReference type="Pfam" id="PF08718"/>
    </source>
</evidence>
<reference evidence="3" key="1">
    <citation type="journal article" date="2023" name="Insect Mol. Biol.">
        <title>Genome sequencing provides insights into the evolution of gene families encoding plant cell wall-degrading enzymes in longhorned beetles.</title>
        <authorList>
            <person name="Shin N.R."/>
            <person name="Okamura Y."/>
            <person name="Kirsch R."/>
            <person name="Pauchet Y."/>
        </authorList>
    </citation>
    <scope>NUCLEOTIDE SEQUENCE</scope>
    <source>
        <strain evidence="3">MMC_N1</strain>
    </source>
</reference>
<dbReference type="Proteomes" id="UP001162164">
    <property type="component" value="Unassembled WGS sequence"/>
</dbReference>
<dbReference type="PANTHER" id="PTHR10219">
    <property type="entry name" value="GLYCOLIPID TRANSFER PROTEIN-RELATED"/>
    <property type="match status" value="1"/>
</dbReference>
<accession>A0ABQ9K5H4</accession>
<dbReference type="InterPro" id="IPR014830">
    <property type="entry name" value="Glycolipid_transfer_prot_dom"/>
</dbReference>
<keyword evidence="4" id="KW-1185">Reference proteome</keyword>
<protein>
    <recommendedName>
        <fullName evidence="2">Glycolipid transfer protein domain-containing protein</fullName>
    </recommendedName>
</protein>
<dbReference type="EMBL" id="JAPWTJ010000017">
    <property type="protein sequence ID" value="KAJ8985262.1"/>
    <property type="molecule type" value="Genomic_DNA"/>
</dbReference>
<dbReference type="SUPFAM" id="SSF110004">
    <property type="entry name" value="Glycolipid transfer protein, GLTP"/>
    <property type="match status" value="1"/>
</dbReference>
<proteinExistence type="predicted"/>
<dbReference type="InterPro" id="IPR036497">
    <property type="entry name" value="GLTP_sf"/>
</dbReference>
<sequence length="220" mass="25433">MSVSSDGIPGEEFQEVITIFSTLPAQFPDVSRDMIRTKQFLDASSAMVTLVEKFGKVFSPVIYDMNGNIKKITTKYNEDREKYKYLEDMILSERNDGGAIATDALMWLRRALHFLSTFFQYVIEDTSNEQCSPDLRTLIKNAYSETLEQYHGWLGTQLFNVLSRFAPNRRHLIYTLASDQHNQDAAVIKDMKKYNEKMSGCVKKLLQFYKDHDLESYSTV</sequence>
<name>A0ABQ9K5H4_9CUCU</name>
<dbReference type="Pfam" id="PF08718">
    <property type="entry name" value="GLTP"/>
    <property type="match status" value="1"/>
</dbReference>
<evidence type="ECO:0000313" key="3">
    <source>
        <dbReference type="EMBL" id="KAJ8985262.1"/>
    </source>
</evidence>
<gene>
    <name evidence="3" type="ORF">NQ317_007047</name>
</gene>
<evidence type="ECO:0000313" key="4">
    <source>
        <dbReference type="Proteomes" id="UP001162164"/>
    </source>
</evidence>
<feature type="domain" description="Glycolipid transfer protein" evidence="2">
    <location>
        <begin position="35"/>
        <end position="176"/>
    </location>
</feature>
<comment type="caution">
    <text evidence="3">The sequence shown here is derived from an EMBL/GenBank/DDBJ whole genome shotgun (WGS) entry which is preliminary data.</text>
</comment>
<dbReference type="PANTHER" id="PTHR10219:SF25">
    <property type="entry name" value="PLECKSTRIN HOMOLOGY DOMAIN-CONTAINING FAMILY A MEMBER 8"/>
    <property type="match status" value="1"/>
</dbReference>
<evidence type="ECO:0000256" key="1">
    <source>
        <dbReference type="ARBA" id="ARBA00022448"/>
    </source>
</evidence>
<keyword evidence="1" id="KW-0813">Transport</keyword>
<organism evidence="3 4">
    <name type="scientific">Molorchus minor</name>
    <dbReference type="NCBI Taxonomy" id="1323400"/>
    <lineage>
        <taxon>Eukaryota</taxon>
        <taxon>Metazoa</taxon>
        <taxon>Ecdysozoa</taxon>
        <taxon>Arthropoda</taxon>
        <taxon>Hexapoda</taxon>
        <taxon>Insecta</taxon>
        <taxon>Pterygota</taxon>
        <taxon>Neoptera</taxon>
        <taxon>Endopterygota</taxon>
        <taxon>Coleoptera</taxon>
        <taxon>Polyphaga</taxon>
        <taxon>Cucujiformia</taxon>
        <taxon>Chrysomeloidea</taxon>
        <taxon>Cerambycidae</taxon>
        <taxon>Lamiinae</taxon>
        <taxon>Monochamini</taxon>
        <taxon>Molorchus</taxon>
    </lineage>
</organism>
<dbReference type="Gene3D" id="1.10.3520.10">
    <property type="entry name" value="Glycolipid transfer protein"/>
    <property type="match status" value="1"/>
</dbReference>